<dbReference type="EMBL" id="LFML01000121">
    <property type="protein sequence ID" value="KMO94903.1"/>
    <property type="molecule type" value="Genomic_DNA"/>
</dbReference>
<organism evidence="2 3">
    <name type="scientific">Streptomyces roseus</name>
    <dbReference type="NCBI Taxonomy" id="66430"/>
    <lineage>
        <taxon>Bacteria</taxon>
        <taxon>Bacillati</taxon>
        <taxon>Actinomycetota</taxon>
        <taxon>Actinomycetes</taxon>
        <taxon>Kitasatosporales</taxon>
        <taxon>Streptomycetaceae</taxon>
        <taxon>Streptomyces</taxon>
    </lineage>
</organism>
<protein>
    <submittedName>
        <fullName evidence="2">XRE family transcriptional regulator</fullName>
    </submittedName>
</protein>
<dbReference type="GO" id="GO:0003677">
    <property type="term" value="F:DNA binding"/>
    <property type="evidence" value="ECO:0007669"/>
    <property type="project" value="InterPro"/>
</dbReference>
<dbReference type="Proteomes" id="UP000035932">
    <property type="component" value="Unassembled WGS sequence"/>
</dbReference>
<dbReference type="CDD" id="cd00093">
    <property type="entry name" value="HTH_XRE"/>
    <property type="match status" value="1"/>
</dbReference>
<dbReference type="PROSITE" id="PS50943">
    <property type="entry name" value="HTH_CROC1"/>
    <property type="match status" value="1"/>
</dbReference>
<accession>A0A0J6XJR6</accession>
<reference evidence="2 3" key="1">
    <citation type="submission" date="2015-06" db="EMBL/GenBank/DDBJ databases">
        <title>Recapitulation of the evolution of biosynthetic gene clusters reveals hidden chemical diversity on bacterial genomes.</title>
        <authorList>
            <person name="Cruz-Morales P."/>
            <person name="Martinez-Guerrero C."/>
            <person name="Morales-Escalante M.A."/>
            <person name="Yanez-Guerra L.A."/>
            <person name="Kopp J.F."/>
            <person name="Feldmann J."/>
            <person name="Ramos-Aboites H.E."/>
            <person name="Barona-Gomez F."/>
        </authorList>
    </citation>
    <scope>NUCLEOTIDE SEQUENCE [LARGE SCALE GENOMIC DNA]</scope>
    <source>
        <strain evidence="2 3">ATCC 31245</strain>
    </source>
</reference>
<dbReference type="STRING" id="66430.ACS04_26500"/>
<dbReference type="SMART" id="SM00530">
    <property type="entry name" value="HTH_XRE"/>
    <property type="match status" value="1"/>
</dbReference>
<evidence type="ECO:0000259" key="1">
    <source>
        <dbReference type="PROSITE" id="PS50943"/>
    </source>
</evidence>
<feature type="domain" description="HTH cro/C1-type" evidence="1">
    <location>
        <begin position="21"/>
        <end position="75"/>
    </location>
</feature>
<evidence type="ECO:0000313" key="3">
    <source>
        <dbReference type="Proteomes" id="UP000035932"/>
    </source>
</evidence>
<name>A0A0J6XJR6_9ACTN</name>
<dbReference type="Pfam" id="PF13560">
    <property type="entry name" value="HTH_31"/>
    <property type="match status" value="1"/>
</dbReference>
<dbReference type="AlphaFoldDB" id="A0A0J6XJR6"/>
<dbReference type="RefSeq" id="WP_048479307.1">
    <property type="nucleotide sequence ID" value="NZ_JBIRUD010000010.1"/>
</dbReference>
<comment type="caution">
    <text evidence="2">The sequence shown here is derived from an EMBL/GenBank/DDBJ whole genome shotgun (WGS) entry which is preliminary data.</text>
</comment>
<sequence length="282" mass="31618">MVNIRDLDPSASPLDYYGSELRRLREEAKLKQGDLGNIVYCTASLIGQIETARKVPTREFSERVDAALGTDGAFSRLVGLVLRSQLPTWFQAYAEMEAKAAYISSFQAQLVYGLLQTQEYARAVLGVRTEGDLDAKVAARMERQRILDRENPPLMWVVMSEAVLHQEIGGREVMRNQLAHLLALRRREWVQVQILPFEAGAHAGLPGTFNVLRFDDDPDLVYTEDFVQGHMTANPQALREGSLRYDHLQAAALSVEESAALIARVMEERYGHHPGPDERAVA</sequence>
<dbReference type="PATRIC" id="fig|66430.4.peg.847"/>
<dbReference type="OrthoDB" id="2897536at2"/>
<keyword evidence="3" id="KW-1185">Reference proteome</keyword>
<gene>
    <name evidence="2" type="ORF">ACS04_26500</name>
</gene>
<dbReference type="InterPro" id="IPR010982">
    <property type="entry name" value="Lambda_DNA-bd_dom_sf"/>
</dbReference>
<evidence type="ECO:0000313" key="2">
    <source>
        <dbReference type="EMBL" id="KMO94903.1"/>
    </source>
</evidence>
<dbReference type="Pfam" id="PF19054">
    <property type="entry name" value="DUF5753"/>
    <property type="match status" value="1"/>
</dbReference>
<dbReference type="InterPro" id="IPR043917">
    <property type="entry name" value="DUF5753"/>
</dbReference>
<proteinExistence type="predicted"/>
<dbReference type="SUPFAM" id="SSF47413">
    <property type="entry name" value="lambda repressor-like DNA-binding domains"/>
    <property type="match status" value="1"/>
</dbReference>
<dbReference type="Gene3D" id="1.10.260.40">
    <property type="entry name" value="lambda repressor-like DNA-binding domains"/>
    <property type="match status" value="1"/>
</dbReference>
<dbReference type="InterPro" id="IPR001387">
    <property type="entry name" value="Cro/C1-type_HTH"/>
</dbReference>